<keyword evidence="1" id="KW-0805">Transcription regulation</keyword>
<dbReference type="Pfam" id="PF00356">
    <property type="entry name" value="LacI"/>
    <property type="match status" value="1"/>
</dbReference>
<dbReference type="Proteomes" id="UP000677082">
    <property type="component" value="Unassembled WGS sequence"/>
</dbReference>
<dbReference type="Gene3D" id="3.40.50.2300">
    <property type="match status" value="2"/>
</dbReference>
<dbReference type="PROSITE" id="PS50932">
    <property type="entry name" value="HTH_LACI_2"/>
    <property type="match status" value="1"/>
</dbReference>
<feature type="domain" description="HTH lacI-type" evidence="4">
    <location>
        <begin position="13"/>
        <end position="67"/>
    </location>
</feature>
<name>A0A919W9D8_9ACTN</name>
<dbReference type="EMBL" id="BOQN01000102">
    <property type="protein sequence ID" value="GIM95903.1"/>
    <property type="molecule type" value="Genomic_DNA"/>
</dbReference>
<dbReference type="SUPFAM" id="SSF47413">
    <property type="entry name" value="lambda repressor-like DNA-binding domains"/>
    <property type="match status" value="1"/>
</dbReference>
<gene>
    <name evidence="5" type="primary">lacI_13</name>
    <name evidence="5" type="ORF">Ato02nite_076960</name>
</gene>
<dbReference type="GO" id="GO:0003700">
    <property type="term" value="F:DNA-binding transcription factor activity"/>
    <property type="evidence" value="ECO:0007669"/>
    <property type="project" value="TreeGrafter"/>
</dbReference>
<evidence type="ECO:0000313" key="5">
    <source>
        <dbReference type="EMBL" id="GIM95903.1"/>
    </source>
</evidence>
<evidence type="ECO:0000256" key="1">
    <source>
        <dbReference type="ARBA" id="ARBA00023015"/>
    </source>
</evidence>
<dbReference type="GO" id="GO:0000976">
    <property type="term" value="F:transcription cis-regulatory region binding"/>
    <property type="evidence" value="ECO:0007669"/>
    <property type="project" value="TreeGrafter"/>
</dbReference>
<keyword evidence="6" id="KW-1185">Reference proteome</keyword>
<dbReference type="PANTHER" id="PTHR30146">
    <property type="entry name" value="LACI-RELATED TRANSCRIPTIONAL REPRESSOR"/>
    <property type="match status" value="1"/>
</dbReference>
<evidence type="ECO:0000256" key="3">
    <source>
        <dbReference type="ARBA" id="ARBA00023163"/>
    </source>
</evidence>
<dbReference type="Pfam" id="PF13377">
    <property type="entry name" value="Peripla_BP_3"/>
    <property type="match status" value="1"/>
</dbReference>
<keyword evidence="3" id="KW-0804">Transcription</keyword>
<proteinExistence type="predicted"/>
<keyword evidence="2" id="KW-0238">DNA-binding</keyword>
<dbReference type="Gene3D" id="1.10.260.40">
    <property type="entry name" value="lambda repressor-like DNA-binding domains"/>
    <property type="match status" value="1"/>
</dbReference>
<dbReference type="InterPro" id="IPR046335">
    <property type="entry name" value="LacI/GalR-like_sensor"/>
</dbReference>
<dbReference type="AlphaFoldDB" id="A0A919W9D8"/>
<dbReference type="PROSITE" id="PS00356">
    <property type="entry name" value="HTH_LACI_1"/>
    <property type="match status" value="1"/>
</dbReference>
<dbReference type="CDD" id="cd01392">
    <property type="entry name" value="HTH_LacI"/>
    <property type="match status" value="1"/>
</dbReference>
<evidence type="ECO:0000259" key="4">
    <source>
        <dbReference type="PROSITE" id="PS50932"/>
    </source>
</evidence>
<organism evidence="5 6">
    <name type="scientific">Paractinoplanes toevensis</name>
    <dbReference type="NCBI Taxonomy" id="571911"/>
    <lineage>
        <taxon>Bacteria</taxon>
        <taxon>Bacillati</taxon>
        <taxon>Actinomycetota</taxon>
        <taxon>Actinomycetes</taxon>
        <taxon>Micromonosporales</taxon>
        <taxon>Micromonosporaceae</taxon>
        <taxon>Paractinoplanes</taxon>
    </lineage>
</organism>
<dbReference type="InterPro" id="IPR010982">
    <property type="entry name" value="Lambda_DNA-bd_dom_sf"/>
</dbReference>
<protein>
    <submittedName>
        <fullName evidence="5">LacI family transcriptional regulator</fullName>
    </submittedName>
</protein>
<dbReference type="InterPro" id="IPR028082">
    <property type="entry name" value="Peripla_BP_I"/>
</dbReference>
<dbReference type="PANTHER" id="PTHR30146:SF153">
    <property type="entry name" value="LACTOSE OPERON REPRESSOR"/>
    <property type="match status" value="1"/>
</dbReference>
<comment type="caution">
    <text evidence="5">The sequence shown here is derived from an EMBL/GenBank/DDBJ whole genome shotgun (WGS) entry which is preliminary data.</text>
</comment>
<accession>A0A919W9D8</accession>
<dbReference type="InterPro" id="IPR000843">
    <property type="entry name" value="HTH_LacI"/>
</dbReference>
<dbReference type="CDD" id="cd06267">
    <property type="entry name" value="PBP1_LacI_sugar_binding-like"/>
    <property type="match status" value="1"/>
</dbReference>
<reference evidence="5 6" key="1">
    <citation type="submission" date="2021-03" db="EMBL/GenBank/DDBJ databases">
        <title>Whole genome shotgun sequence of Actinoplanes toevensis NBRC 105298.</title>
        <authorList>
            <person name="Komaki H."/>
            <person name="Tamura T."/>
        </authorList>
    </citation>
    <scope>NUCLEOTIDE SEQUENCE [LARGE SCALE GENOMIC DNA]</scope>
    <source>
        <strain evidence="5 6">NBRC 105298</strain>
    </source>
</reference>
<evidence type="ECO:0000256" key="2">
    <source>
        <dbReference type="ARBA" id="ARBA00023125"/>
    </source>
</evidence>
<dbReference type="SUPFAM" id="SSF53822">
    <property type="entry name" value="Periplasmic binding protein-like I"/>
    <property type="match status" value="1"/>
</dbReference>
<sequence length="348" mass="37060">MERERVTWGGPVPTINDVARAAGVSPSTVSYVLSGRRPISAQTRARVQAAIAELGFHPHAGARALASSKTNVLALVVPLRVDVNVPVIMQFATAVVTAARTHNHDVLLLTKDEGTSGLERVAHSTMVDALIVMDVEKDDVRIPALRRLKQPTVLIGLPGDPSGIVCVDLDFAAAAAETLRHLAWHGHRKIALVGPSPAVYRRGTSYAERFLAGFTEASAELGLETMTHPCEPGQEGVKSCLADIDAELPGVTALVVHNEEALRPLLDQLRATGRRVPEDISVVAVCPRDVALGMPIPLTSVDIPSHDVGGLAVETVMKLLDGRHTESIRLLPPTLVERDSCGSPARQA</sequence>
<evidence type="ECO:0000313" key="6">
    <source>
        <dbReference type="Proteomes" id="UP000677082"/>
    </source>
</evidence>
<dbReference type="SMART" id="SM00354">
    <property type="entry name" value="HTH_LACI"/>
    <property type="match status" value="1"/>
</dbReference>